<dbReference type="AlphaFoldDB" id="A0A972JIU0"/>
<feature type="transmembrane region" description="Helical" evidence="1">
    <location>
        <begin position="85"/>
        <end position="106"/>
    </location>
</feature>
<dbReference type="RefSeq" id="WP_169526539.1">
    <property type="nucleotide sequence ID" value="NZ_JAAMPU010000101.1"/>
</dbReference>
<reference evidence="4" key="1">
    <citation type="submission" date="2020-02" db="EMBL/GenBank/DDBJ databases">
        <title>Flavobacterium sp. genome.</title>
        <authorList>
            <person name="Jung H.S."/>
            <person name="Baek J.H."/>
            <person name="Jeon C.O."/>
        </authorList>
    </citation>
    <scope>NUCLEOTIDE SEQUENCE</scope>
    <source>
        <strain evidence="4">SE-s28</strain>
    </source>
</reference>
<keyword evidence="5" id="KW-1185">Reference proteome</keyword>
<evidence type="ECO:0000259" key="2">
    <source>
        <dbReference type="Pfam" id="PF04773"/>
    </source>
</evidence>
<keyword evidence="1" id="KW-0472">Membrane</keyword>
<dbReference type="GO" id="GO:0016989">
    <property type="term" value="F:sigma factor antagonist activity"/>
    <property type="evidence" value="ECO:0007669"/>
    <property type="project" value="TreeGrafter"/>
</dbReference>
<proteinExistence type="predicted"/>
<accession>A0A972JIU0</accession>
<organism evidence="4 5">
    <name type="scientific">Flavobacterium silvaticum</name>
    <dbReference type="NCBI Taxonomy" id="1852020"/>
    <lineage>
        <taxon>Bacteria</taxon>
        <taxon>Pseudomonadati</taxon>
        <taxon>Bacteroidota</taxon>
        <taxon>Flavobacteriia</taxon>
        <taxon>Flavobacteriales</taxon>
        <taxon>Flavobacteriaceae</taxon>
        <taxon>Flavobacterium</taxon>
    </lineage>
</organism>
<protein>
    <submittedName>
        <fullName evidence="4">FecR family protein</fullName>
    </submittedName>
</protein>
<dbReference type="FunFam" id="2.60.120.1440:FF:000001">
    <property type="entry name" value="Putative anti-sigma factor"/>
    <property type="match status" value="1"/>
</dbReference>
<evidence type="ECO:0000313" key="4">
    <source>
        <dbReference type="EMBL" id="NMH27537.1"/>
    </source>
</evidence>
<sequence>MNHEYDIKELLEKFYRNECSEEELGQVITYFKKQELTADFPNVEETEAMLSSDDLDDATADRIFRNIVGEETPVIPLYRKKHYPFVRYASVAAIFLVVLSSAWFLYRQTDTANNVGTSAAKPEMPNAITLKTADGKIHILKSGQNVAVLDSNGKLIANQEDGKLVYDSSDESESAYNTLTIPYGQRFSLQLSDGTLVYLNAGTTLKYPVNFKGAQRLVYLEGEAYFEVAKDKKHPFIVNTDDMNIGVLGTHFNVSNYPEDEHTEAVLAEGSICMFTKDQSFDPKTNLLLKPGEKGSYDRATKKIQTSPVATETYISWVRGELYFHNLTFAQICRKMERKYNVVIENRDAQLASERFNASFSDVPVLKVLGYFNEIRPIEYRISGNKLIIQKKKNP</sequence>
<keyword evidence="1" id="KW-1133">Transmembrane helix</keyword>
<evidence type="ECO:0000259" key="3">
    <source>
        <dbReference type="Pfam" id="PF16344"/>
    </source>
</evidence>
<gene>
    <name evidence="4" type="ORF">G6047_05800</name>
</gene>
<comment type="caution">
    <text evidence="4">The sequence shown here is derived from an EMBL/GenBank/DDBJ whole genome shotgun (WGS) entry which is preliminary data.</text>
</comment>
<evidence type="ECO:0000313" key="5">
    <source>
        <dbReference type="Proteomes" id="UP000712080"/>
    </source>
</evidence>
<dbReference type="InterPro" id="IPR006860">
    <property type="entry name" value="FecR"/>
</dbReference>
<dbReference type="PANTHER" id="PTHR30273">
    <property type="entry name" value="PERIPLASMIC SIGNAL SENSOR AND SIGMA FACTOR ACTIVATOR FECR-RELATED"/>
    <property type="match status" value="1"/>
</dbReference>
<dbReference type="InterPro" id="IPR032508">
    <property type="entry name" value="FecR_C"/>
</dbReference>
<feature type="domain" description="Protein FecR C-terminal" evidence="3">
    <location>
        <begin position="322"/>
        <end position="389"/>
    </location>
</feature>
<dbReference type="Proteomes" id="UP000712080">
    <property type="component" value="Unassembled WGS sequence"/>
</dbReference>
<dbReference type="Pfam" id="PF16344">
    <property type="entry name" value="FecR_C"/>
    <property type="match status" value="1"/>
</dbReference>
<dbReference type="Pfam" id="PF04773">
    <property type="entry name" value="FecR"/>
    <property type="match status" value="1"/>
</dbReference>
<name>A0A972JIU0_9FLAO</name>
<dbReference type="Gene3D" id="2.60.120.1440">
    <property type="match status" value="1"/>
</dbReference>
<keyword evidence="1" id="KW-0812">Transmembrane</keyword>
<evidence type="ECO:0000256" key="1">
    <source>
        <dbReference type="SAM" id="Phobius"/>
    </source>
</evidence>
<dbReference type="InterPro" id="IPR012373">
    <property type="entry name" value="Ferrdict_sens_TM"/>
</dbReference>
<dbReference type="PANTHER" id="PTHR30273:SF2">
    <property type="entry name" value="PROTEIN FECR"/>
    <property type="match status" value="1"/>
</dbReference>
<dbReference type="EMBL" id="JAAMPU010000101">
    <property type="protein sequence ID" value="NMH27537.1"/>
    <property type="molecule type" value="Genomic_DNA"/>
</dbReference>
<feature type="domain" description="FecR protein" evidence="2">
    <location>
        <begin position="180"/>
        <end position="272"/>
    </location>
</feature>
<dbReference type="Gene3D" id="3.55.50.30">
    <property type="match status" value="1"/>
</dbReference>